<keyword evidence="1" id="KW-0472">Membrane</keyword>
<gene>
    <name evidence="3" type="ORF">QBC35DRAFT_552077</name>
</gene>
<evidence type="ECO:0000256" key="2">
    <source>
        <dbReference type="SAM" id="SignalP"/>
    </source>
</evidence>
<organism evidence="3 4">
    <name type="scientific">Podospora australis</name>
    <dbReference type="NCBI Taxonomy" id="1536484"/>
    <lineage>
        <taxon>Eukaryota</taxon>
        <taxon>Fungi</taxon>
        <taxon>Dikarya</taxon>
        <taxon>Ascomycota</taxon>
        <taxon>Pezizomycotina</taxon>
        <taxon>Sordariomycetes</taxon>
        <taxon>Sordariomycetidae</taxon>
        <taxon>Sordariales</taxon>
        <taxon>Podosporaceae</taxon>
        <taxon>Podospora</taxon>
    </lineage>
</organism>
<protein>
    <submittedName>
        <fullName evidence="3">Uncharacterized protein</fullName>
    </submittedName>
</protein>
<dbReference type="AlphaFoldDB" id="A0AAN6WSB7"/>
<evidence type="ECO:0000256" key="1">
    <source>
        <dbReference type="SAM" id="Phobius"/>
    </source>
</evidence>
<proteinExistence type="predicted"/>
<evidence type="ECO:0000313" key="4">
    <source>
        <dbReference type="Proteomes" id="UP001302126"/>
    </source>
</evidence>
<keyword evidence="4" id="KW-1185">Reference proteome</keyword>
<sequence length="191" mass="20168">MKTFFVALLTLAASALATPIVAENKLVSRQYESQGDEIDQLTALVRTHTANINATTAAVQDSPNLEQQNAAAAALAPDLNAITAALQAATTTIAKRAWQEKVARTGTPCPKDCLFIKVQILVWEIACTIKFIIIKLGLACVLHLLTPLLLALVGLVKALDKVVLGLLIVVKGLLTTVLGAVGGLLLGLIIW</sequence>
<dbReference type="Proteomes" id="UP001302126">
    <property type="component" value="Unassembled WGS sequence"/>
</dbReference>
<keyword evidence="1" id="KW-1133">Transmembrane helix</keyword>
<name>A0AAN6WSB7_9PEZI</name>
<reference evidence="3" key="2">
    <citation type="submission" date="2023-05" db="EMBL/GenBank/DDBJ databases">
        <authorList>
            <consortium name="Lawrence Berkeley National Laboratory"/>
            <person name="Steindorff A."/>
            <person name="Hensen N."/>
            <person name="Bonometti L."/>
            <person name="Westerberg I."/>
            <person name="Brannstrom I.O."/>
            <person name="Guillou S."/>
            <person name="Cros-Aarteil S."/>
            <person name="Calhoun S."/>
            <person name="Haridas S."/>
            <person name="Kuo A."/>
            <person name="Mondo S."/>
            <person name="Pangilinan J."/>
            <person name="Riley R."/>
            <person name="Labutti K."/>
            <person name="Andreopoulos B."/>
            <person name="Lipzen A."/>
            <person name="Chen C."/>
            <person name="Yanf M."/>
            <person name="Daum C."/>
            <person name="Ng V."/>
            <person name="Clum A."/>
            <person name="Ohm R."/>
            <person name="Martin F."/>
            <person name="Silar P."/>
            <person name="Natvig D."/>
            <person name="Lalanne C."/>
            <person name="Gautier V."/>
            <person name="Ament-Velasquez S.L."/>
            <person name="Kruys A."/>
            <person name="Hutchinson M.I."/>
            <person name="Powell A.J."/>
            <person name="Barry K."/>
            <person name="Miller A.N."/>
            <person name="Grigoriev I.V."/>
            <person name="Debuchy R."/>
            <person name="Gladieux P."/>
            <person name="Thoren M.H."/>
            <person name="Johannesson H."/>
        </authorList>
    </citation>
    <scope>NUCLEOTIDE SEQUENCE</scope>
    <source>
        <strain evidence="3">PSN309</strain>
    </source>
</reference>
<feature type="chain" id="PRO_5042906142" evidence="2">
    <location>
        <begin position="18"/>
        <end position="191"/>
    </location>
</feature>
<dbReference type="EMBL" id="MU864403">
    <property type="protein sequence ID" value="KAK4187428.1"/>
    <property type="molecule type" value="Genomic_DNA"/>
</dbReference>
<feature type="transmembrane region" description="Helical" evidence="1">
    <location>
        <begin position="136"/>
        <end position="156"/>
    </location>
</feature>
<feature type="transmembrane region" description="Helical" evidence="1">
    <location>
        <begin position="163"/>
        <end position="190"/>
    </location>
</feature>
<reference evidence="3" key="1">
    <citation type="journal article" date="2023" name="Mol. Phylogenet. Evol.">
        <title>Genome-scale phylogeny and comparative genomics of the fungal order Sordariales.</title>
        <authorList>
            <person name="Hensen N."/>
            <person name="Bonometti L."/>
            <person name="Westerberg I."/>
            <person name="Brannstrom I.O."/>
            <person name="Guillou S."/>
            <person name="Cros-Aarteil S."/>
            <person name="Calhoun S."/>
            <person name="Haridas S."/>
            <person name="Kuo A."/>
            <person name="Mondo S."/>
            <person name="Pangilinan J."/>
            <person name="Riley R."/>
            <person name="LaButti K."/>
            <person name="Andreopoulos B."/>
            <person name="Lipzen A."/>
            <person name="Chen C."/>
            <person name="Yan M."/>
            <person name="Daum C."/>
            <person name="Ng V."/>
            <person name="Clum A."/>
            <person name="Steindorff A."/>
            <person name="Ohm R.A."/>
            <person name="Martin F."/>
            <person name="Silar P."/>
            <person name="Natvig D.O."/>
            <person name="Lalanne C."/>
            <person name="Gautier V."/>
            <person name="Ament-Velasquez S.L."/>
            <person name="Kruys A."/>
            <person name="Hutchinson M.I."/>
            <person name="Powell A.J."/>
            <person name="Barry K."/>
            <person name="Miller A.N."/>
            <person name="Grigoriev I.V."/>
            <person name="Debuchy R."/>
            <person name="Gladieux P."/>
            <person name="Hiltunen Thoren M."/>
            <person name="Johannesson H."/>
        </authorList>
    </citation>
    <scope>NUCLEOTIDE SEQUENCE</scope>
    <source>
        <strain evidence="3">PSN309</strain>
    </source>
</reference>
<comment type="caution">
    <text evidence="3">The sequence shown here is derived from an EMBL/GenBank/DDBJ whole genome shotgun (WGS) entry which is preliminary data.</text>
</comment>
<keyword evidence="1" id="KW-0812">Transmembrane</keyword>
<feature type="signal peptide" evidence="2">
    <location>
        <begin position="1"/>
        <end position="17"/>
    </location>
</feature>
<evidence type="ECO:0000313" key="3">
    <source>
        <dbReference type="EMBL" id="KAK4187428.1"/>
    </source>
</evidence>
<accession>A0AAN6WSB7</accession>
<keyword evidence="2" id="KW-0732">Signal</keyword>